<comment type="caution">
    <text evidence="2">The sequence shown here is derived from an EMBL/GenBank/DDBJ whole genome shotgun (WGS) entry which is preliminary data.</text>
</comment>
<reference evidence="2 3" key="1">
    <citation type="journal article" date="2019" name="Nat. Microbiol.">
        <title>Mediterranean grassland soil C-N compound turnover is dependent on rainfall and depth, and is mediated by genomically divergent microorganisms.</title>
        <authorList>
            <person name="Diamond S."/>
            <person name="Andeer P.F."/>
            <person name="Li Z."/>
            <person name="Crits-Christoph A."/>
            <person name="Burstein D."/>
            <person name="Anantharaman K."/>
            <person name="Lane K.R."/>
            <person name="Thomas B.C."/>
            <person name="Pan C."/>
            <person name="Northen T.R."/>
            <person name="Banfield J.F."/>
        </authorList>
    </citation>
    <scope>NUCLEOTIDE SEQUENCE [LARGE SCALE GENOMIC DNA]</scope>
    <source>
        <strain evidence="2">WS_11</strain>
    </source>
</reference>
<dbReference type="Proteomes" id="UP000319771">
    <property type="component" value="Unassembled WGS sequence"/>
</dbReference>
<evidence type="ECO:0000256" key="1">
    <source>
        <dbReference type="SAM" id="SignalP"/>
    </source>
</evidence>
<proteinExistence type="predicted"/>
<evidence type="ECO:0008006" key="4">
    <source>
        <dbReference type="Google" id="ProtNLM"/>
    </source>
</evidence>
<dbReference type="AlphaFoldDB" id="A0A538U7R4"/>
<name>A0A538U7R4_UNCEI</name>
<sequence>MRPAGLAAAALALAVGVATADPDHRESAVPAGVAAAQAESISYAVRVTDNNQMGITITNYGFIGNNFTSRSPSMEYPLGTGYEHMVRGGLWIGAQDLDDRISVVTGTVDGAAGSTALLATEFTPAGNEIAVRSTLPYSKFYDRAAISEQDFIGLYSDQPAKRAAGTGEDHHPLGLLVRQENFTWSFADFQHTVFFHFVITNTSTPLTNAWVGFYAEMASGFKNGYSTWPPTTAGGGVYGSWFDHKWLEYDASLRLLREHYCYAYPPPGACQPDRVPEWVGIKLLGTGPEPVSTKQLTLAAWHYSPGSSLRDEDTERYAIMSSGTTQDLTVPELQIGYPTGGDPVTLLAAGPFAQIDPGDSITVDFAVVGGDGAIDPAPVRQHALAAQRAFDLDYKVPVPPPSPPLKVVARDRALDLYWNNAPELFADSTSSPPLDFEGYRVYGGEDRTRLLRIGQFDLAAPPHDTTGFNTGFTAVAHDTTIDGQEYQYRYSIEGLRNGFKYFVGVTSYDLGTNEIESLESGIAQNKTLAIPGPAPGEKPANEVFVFPNPYRVEARWDRGQQVRDHYLWFTNLPERCTVRIYTLSGDLVFETPFSGTSYHADGTRGVFDPRRELDVSPPTLSGSTLAWNLITREGQAAATGLYLYSVEDAANHHTSVGKFLIVKSDREGF</sequence>
<dbReference type="EMBL" id="VBPB01000147">
    <property type="protein sequence ID" value="TMQ71749.1"/>
    <property type="molecule type" value="Genomic_DNA"/>
</dbReference>
<keyword evidence="1" id="KW-0732">Signal</keyword>
<feature type="signal peptide" evidence="1">
    <location>
        <begin position="1"/>
        <end position="20"/>
    </location>
</feature>
<evidence type="ECO:0000313" key="3">
    <source>
        <dbReference type="Proteomes" id="UP000319771"/>
    </source>
</evidence>
<accession>A0A538U7R4</accession>
<organism evidence="2 3">
    <name type="scientific">Eiseniibacteriota bacterium</name>
    <dbReference type="NCBI Taxonomy" id="2212470"/>
    <lineage>
        <taxon>Bacteria</taxon>
        <taxon>Candidatus Eiseniibacteriota</taxon>
    </lineage>
</organism>
<gene>
    <name evidence="2" type="ORF">E6K81_09290</name>
</gene>
<protein>
    <recommendedName>
        <fullName evidence="4">Fibronectin type III domain-containing protein</fullName>
    </recommendedName>
</protein>
<feature type="chain" id="PRO_5021799474" description="Fibronectin type III domain-containing protein" evidence="1">
    <location>
        <begin position="21"/>
        <end position="669"/>
    </location>
</feature>
<evidence type="ECO:0000313" key="2">
    <source>
        <dbReference type="EMBL" id="TMQ71749.1"/>
    </source>
</evidence>